<feature type="compositionally biased region" description="Basic and acidic residues" evidence="19">
    <location>
        <begin position="131"/>
        <end position="144"/>
    </location>
</feature>
<dbReference type="EC" id="2.3.2.27" evidence="5"/>
<proteinExistence type="inferred from homology"/>
<evidence type="ECO:0000313" key="22">
    <source>
        <dbReference type="EMBL" id="CAD5117087.1"/>
    </source>
</evidence>
<comment type="pathway">
    <text evidence="3">Protein modification; protein ubiquitination.</text>
</comment>
<evidence type="ECO:0000256" key="5">
    <source>
        <dbReference type="ARBA" id="ARBA00012483"/>
    </source>
</evidence>
<keyword evidence="10 18" id="KW-0863">Zinc-finger</keyword>
<dbReference type="Pfam" id="PF10283">
    <property type="entry name" value="zf-CCHH"/>
    <property type="match status" value="1"/>
</dbReference>
<dbReference type="PANTHER" id="PTHR16079:SF4">
    <property type="entry name" value="E3 UBIQUITIN-PROTEIN LIGASE CHFR"/>
    <property type="match status" value="1"/>
</dbReference>
<dbReference type="SMART" id="SM00184">
    <property type="entry name" value="RING"/>
    <property type="match status" value="1"/>
</dbReference>
<dbReference type="InterPro" id="IPR000253">
    <property type="entry name" value="FHA_dom"/>
</dbReference>
<keyword evidence="14" id="KW-0539">Nucleus</keyword>
<keyword evidence="15" id="KW-0131">Cell cycle</keyword>
<evidence type="ECO:0000256" key="14">
    <source>
        <dbReference type="ARBA" id="ARBA00023242"/>
    </source>
</evidence>
<keyword evidence="8" id="KW-0808">Transferase</keyword>
<evidence type="ECO:0000256" key="12">
    <source>
        <dbReference type="ARBA" id="ARBA00022786"/>
    </source>
</evidence>
<evidence type="ECO:0000256" key="15">
    <source>
        <dbReference type="ARBA" id="ARBA00023306"/>
    </source>
</evidence>
<dbReference type="Pfam" id="PF17979">
    <property type="entry name" value="zf-CRD"/>
    <property type="match status" value="1"/>
</dbReference>
<evidence type="ECO:0000256" key="17">
    <source>
        <dbReference type="ARBA" id="ARBA00031332"/>
    </source>
</evidence>
<evidence type="ECO:0000256" key="11">
    <source>
        <dbReference type="ARBA" id="ARBA00022776"/>
    </source>
</evidence>
<organism evidence="22 23">
    <name type="scientific">Dimorphilus gyrociliatus</name>
    <dbReference type="NCBI Taxonomy" id="2664684"/>
    <lineage>
        <taxon>Eukaryota</taxon>
        <taxon>Metazoa</taxon>
        <taxon>Spiralia</taxon>
        <taxon>Lophotrochozoa</taxon>
        <taxon>Annelida</taxon>
        <taxon>Polychaeta</taxon>
        <taxon>Polychaeta incertae sedis</taxon>
        <taxon>Dinophilidae</taxon>
        <taxon>Dimorphilus</taxon>
    </lineage>
</organism>
<dbReference type="Pfam" id="PF00498">
    <property type="entry name" value="FHA"/>
    <property type="match status" value="1"/>
</dbReference>
<keyword evidence="13" id="KW-0862">Zinc</keyword>
<dbReference type="Gene3D" id="2.60.200.20">
    <property type="match status" value="1"/>
</dbReference>
<feature type="domain" description="FHA" evidence="20">
    <location>
        <begin position="27"/>
        <end position="77"/>
    </location>
</feature>
<evidence type="ECO:0000259" key="21">
    <source>
        <dbReference type="PROSITE" id="PS50089"/>
    </source>
</evidence>
<dbReference type="Pfam" id="PF13923">
    <property type="entry name" value="zf-C3HC4_2"/>
    <property type="match status" value="1"/>
</dbReference>
<dbReference type="SUPFAM" id="SSF57850">
    <property type="entry name" value="RING/U-box"/>
    <property type="match status" value="1"/>
</dbReference>
<dbReference type="CDD" id="cd00060">
    <property type="entry name" value="FHA"/>
    <property type="match status" value="1"/>
</dbReference>
<comment type="similarity">
    <text evidence="4">Belongs to the CHFR family.</text>
</comment>
<dbReference type="SUPFAM" id="SSF49879">
    <property type="entry name" value="SMAD/FHA domain"/>
    <property type="match status" value="1"/>
</dbReference>
<keyword evidence="23" id="KW-1185">Reference proteome</keyword>
<dbReference type="InterPro" id="IPR001841">
    <property type="entry name" value="Znf_RING"/>
</dbReference>
<keyword evidence="9" id="KW-0479">Metal-binding</keyword>
<dbReference type="Gene3D" id="3.30.40.140">
    <property type="match status" value="1"/>
</dbReference>
<dbReference type="InterPro" id="IPR019406">
    <property type="entry name" value="APLF_PBZ"/>
</dbReference>
<dbReference type="InterPro" id="IPR052256">
    <property type="entry name" value="E3_ubiquitin-ligase_CHFR"/>
</dbReference>
<sequence>MELQLKGTINGVDLSHTIDVDLSTNEFSIGRSENNSYAFPSNVKFVSRVQFILKKKENKYIITDKSRNGTFVNRKRLAHDETIELKNGDVISMNASISFVVRLPNENLKRGSSTLDSPFKVGEGQEEEKNEGESAHSKKLKLDKAEDLSEEKDKIIVVKDNDKTSAEINEKIENVDEAECQTGFEDDRKDEKKRTCKIEKQTSSVKESTVKNDEDIMSCIICQELLYDCVSVMPCLHVFCGGCISLWLERNNTCPQCRVTINRASRFHFLRDCIEMYLKTHPERERSDEDKKHLDSLNTIGNDKIITDEKVPSPASPDSSGSSSSSSNTNALPESHAASGVSYYPAALKPSRCRQCPGARPDSLMDVPGCSKSKLYKFRVRMKLYTGKYPNSGTRLKILASSLTEFSIDESLLKEQLKDTGDEDEEDSFSCSNDQVHTLCQCCLQLFPKRSSDVQPIVSCSICYNSFCHAYWGCKKAGCNGCIGRLKDLKFQTSALDKIILNNGFESNILKNYLEQENKSVEELWLELMEILGNGVLTLNRSLCGRDITRRPNCWYGSECRTQGHNVPHAKAYNHVCSRSK</sequence>
<dbReference type="FunFam" id="3.30.40.10:FF:000203">
    <property type="entry name" value="E3 ubiquitin-protein ligase CHFR isoform X1"/>
    <property type="match status" value="1"/>
</dbReference>
<keyword evidence="7" id="KW-0132">Cell division</keyword>
<dbReference type="GO" id="GO:0061630">
    <property type="term" value="F:ubiquitin protein ligase activity"/>
    <property type="evidence" value="ECO:0007669"/>
    <property type="project" value="UniProtKB-EC"/>
</dbReference>
<feature type="compositionally biased region" description="Low complexity" evidence="19">
    <location>
        <begin position="312"/>
        <end position="327"/>
    </location>
</feature>
<dbReference type="SMART" id="SM00240">
    <property type="entry name" value="FHA"/>
    <property type="match status" value="1"/>
</dbReference>
<feature type="region of interest" description="Disordered" evidence="19">
    <location>
        <begin position="306"/>
        <end position="335"/>
    </location>
</feature>
<evidence type="ECO:0000256" key="8">
    <source>
        <dbReference type="ARBA" id="ARBA00022679"/>
    </source>
</evidence>
<dbReference type="PROSITE" id="PS00518">
    <property type="entry name" value="ZF_RING_1"/>
    <property type="match status" value="1"/>
</dbReference>
<evidence type="ECO:0000313" key="23">
    <source>
        <dbReference type="Proteomes" id="UP000549394"/>
    </source>
</evidence>
<evidence type="ECO:0000256" key="9">
    <source>
        <dbReference type="ARBA" id="ARBA00022723"/>
    </source>
</evidence>
<dbReference type="GO" id="GO:0016567">
    <property type="term" value="P:protein ubiquitination"/>
    <property type="evidence" value="ECO:0007669"/>
    <property type="project" value="UniProtKB-UniPathway"/>
</dbReference>
<dbReference type="Proteomes" id="UP000549394">
    <property type="component" value="Unassembled WGS sequence"/>
</dbReference>
<dbReference type="GO" id="GO:0016605">
    <property type="term" value="C:PML body"/>
    <property type="evidence" value="ECO:0007669"/>
    <property type="project" value="UniProtKB-SubCell"/>
</dbReference>
<comment type="subcellular location">
    <subcellularLocation>
        <location evidence="2">Nucleus</location>
        <location evidence="2">PML body</location>
    </subcellularLocation>
</comment>
<evidence type="ECO:0000256" key="13">
    <source>
        <dbReference type="ARBA" id="ARBA00022833"/>
    </source>
</evidence>
<keyword evidence="12" id="KW-0833">Ubl conjugation pathway</keyword>
<dbReference type="PANTHER" id="PTHR16079">
    <property type="entry name" value="UBIQUITIN LIGASE PROTEIN CHFR"/>
    <property type="match status" value="1"/>
</dbReference>
<dbReference type="GO" id="GO:0008270">
    <property type="term" value="F:zinc ion binding"/>
    <property type="evidence" value="ECO:0007669"/>
    <property type="project" value="UniProtKB-KW"/>
</dbReference>
<evidence type="ECO:0000256" key="10">
    <source>
        <dbReference type="ARBA" id="ARBA00022771"/>
    </source>
</evidence>
<dbReference type="GO" id="GO:0051301">
    <property type="term" value="P:cell division"/>
    <property type="evidence" value="ECO:0007669"/>
    <property type="project" value="UniProtKB-KW"/>
</dbReference>
<dbReference type="GO" id="GO:0006511">
    <property type="term" value="P:ubiquitin-dependent protein catabolic process"/>
    <property type="evidence" value="ECO:0007669"/>
    <property type="project" value="TreeGrafter"/>
</dbReference>
<evidence type="ECO:0000256" key="18">
    <source>
        <dbReference type="PROSITE-ProRule" id="PRU00175"/>
    </source>
</evidence>
<feature type="region of interest" description="Disordered" evidence="19">
    <location>
        <begin position="111"/>
        <end position="144"/>
    </location>
</feature>
<reference evidence="22 23" key="1">
    <citation type="submission" date="2020-08" db="EMBL/GenBank/DDBJ databases">
        <authorList>
            <person name="Hejnol A."/>
        </authorList>
    </citation>
    <scope>NUCLEOTIDE SEQUENCE [LARGE SCALE GENOMIC DNA]</scope>
</reference>
<feature type="domain" description="RING-type" evidence="21">
    <location>
        <begin position="219"/>
        <end position="258"/>
    </location>
</feature>
<name>A0A7I8VNR1_9ANNE</name>
<comment type="catalytic activity">
    <reaction evidence="1">
        <text>S-ubiquitinyl-[E2 ubiquitin-conjugating enzyme]-L-cysteine + [acceptor protein]-L-lysine = [E2 ubiquitin-conjugating enzyme]-L-cysteine + N(6)-ubiquitinyl-[acceptor protein]-L-lysine.</text>
        <dbReference type="EC" id="2.3.2.27"/>
    </reaction>
</comment>
<keyword evidence="11" id="KW-0498">Mitosis</keyword>
<evidence type="ECO:0000256" key="16">
    <source>
        <dbReference type="ARBA" id="ARBA00029800"/>
    </source>
</evidence>
<dbReference type="UniPathway" id="UPA00143"/>
<evidence type="ECO:0000256" key="1">
    <source>
        <dbReference type="ARBA" id="ARBA00000900"/>
    </source>
</evidence>
<evidence type="ECO:0000256" key="3">
    <source>
        <dbReference type="ARBA" id="ARBA00004906"/>
    </source>
</evidence>
<evidence type="ECO:0000256" key="19">
    <source>
        <dbReference type="SAM" id="MobiDB-lite"/>
    </source>
</evidence>
<dbReference type="InterPro" id="IPR040909">
    <property type="entry name" value="CHFR_Znf-CRD"/>
</dbReference>
<evidence type="ECO:0000256" key="4">
    <source>
        <dbReference type="ARBA" id="ARBA00005797"/>
    </source>
</evidence>
<evidence type="ECO:0000259" key="20">
    <source>
        <dbReference type="PROSITE" id="PS50006"/>
    </source>
</evidence>
<dbReference type="AlphaFoldDB" id="A0A7I8VNR1"/>
<dbReference type="PROSITE" id="PS50089">
    <property type="entry name" value="ZF_RING_2"/>
    <property type="match status" value="1"/>
</dbReference>
<dbReference type="InterPro" id="IPR017907">
    <property type="entry name" value="Znf_RING_CS"/>
</dbReference>
<dbReference type="InterPro" id="IPR013083">
    <property type="entry name" value="Znf_RING/FYVE/PHD"/>
</dbReference>
<comment type="caution">
    <text evidence="22">The sequence shown here is derived from an EMBL/GenBank/DDBJ whole genome shotgun (WGS) entry which is preliminary data.</text>
</comment>
<accession>A0A7I8VNR1</accession>
<evidence type="ECO:0000256" key="2">
    <source>
        <dbReference type="ARBA" id="ARBA00004322"/>
    </source>
</evidence>
<evidence type="ECO:0000256" key="7">
    <source>
        <dbReference type="ARBA" id="ARBA00022618"/>
    </source>
</evidence>
<protein>
    <recommendedName>
        <fullName evidence="6">E3 ubiquitin-protein ligase CHFR</fullName>
        <ecNumber evidence="5">2.3.2.27</ecNumber>
    </recommendedName>
    <alternativeName>
        <fullName evidence="17">Checkpoint with forkhead and RING finger domains protein</fullName>
    </alternativeName>
    <alternativeName>
        <fullName evidence="16">RING-type E3 ubiquitin transferase CHFR</fullName>
    </alternativeName>
</protein>
<dbReference type="EMBL" id="CAJFCJ010000007">
    <property type="protein sequence ID" value="CAD5117087.1"/>
    <property type="molecule type" value="Genomic_DNA"/>
</dbReference>
<dbReference type="Gene3D" id="3.30.40.10">
    <property type="entry name" value="Zinc/RING finger domain, C3HC4 (zinc finger)"/>
    <property type="match status" value="1"/>
</dbReference>
<dbReference type="OrthoDB" id="1305878at2759"/>
<evidence type="ECO:0000256" key="6">
    <source>
        <dbReference type="ARBA" id="ARBA00017908"/>
    </source>
</evidence>
<gene>
    <name evidence="22" type="ORF">DGYR_LOCUS5652</name>
</gene>
<dbReference type="InterPro" id="IPR008984">
    <property type="entry name" value="SMAD_FHA_dom_sf"/>
</dbReference>
<dbReference type="PROSITE" id="PS50006">
    <property type="entry name" value="FHA_DOMAIN"/>
    <property type="match status" value="1"/>
</dbReference>